<organism evidence="2">
    <name type="scientific">Euplotes harpa</name>
    <dbReference type="NCBI Taxonomy" id="151035"/>
    <lineage>
        <taxon>Eukaryota</taxon>
        <taxon>Sar</taxon>
        <taxon>Alveolata</taxon>
        <taxon>Ciliophora</taxon>
        <taxon>Intramacronucleata</taxon>
        <taxon>Spirotrichea</taxon>
        <taxon>Hypotrichia</taxon>
        <taxon>Euplotida</taxon>
        <taxon>Euplotidae</taxon>
        <taxon>Euplotes</taxon>
    </lineage>
</organism>
<dbReference type="EMBL" id="HBII01003477">
    <property type="protein sequence ID" value="CAE0342704.1"/>
    <property type="molecule type" value="Transcribed_RNA"/>
</dbReference>
<evidence type="ECO:0000313" key="2">
    <source>
        <dbReference type="EMBL" id="CAE0342704.1"/>
    </source>
</evidence>
<protein>
    <submittedName>
        <fullName evidence="2">Uncharacterized protein</fullName>
    </submittedName>
</protein>
<accession>A0A7S3J0U9</accession>
<feature type="region of interest" description="Disordered" evidence="1">
    <location>
        <begin position="1"/>
        <end position="24"/>
    </location>
</feature>
<proteinExistence type="predicted"/>
<feature type="compositionally biased region" description="Polar residues" evidence="1">
    <location>
        <begin position="10"/>
        <end position="21"/>
    </location>
</feature>
<feature type="compositionally biased region" description="Polar residues" evidence="1">
    <location>
        <begin position="50"/>
        <end position="70"/>
    </location>
</feature>
<sequence>MKKRLESSKLRTSVGANNGQPEDTIKSARAWGAFDTYEQVHIDNMAGNGASPSVPQTMTPNKKTKTASLTRTKSATVYVQNNVRKKKNDLVKTLLLGNRNR</sequence>
<gene>
    <name evidence="2" type="ORF">EHAR0213_LOCUS1611</name>
</gene>
<reference evidence="2" key="1">
    <citation type="submission" date="2021-01" db="EMBL/GenBank/DDBJ databases">
        <authorList>
            <person name="Corre E."/>
            <person name="Pelletier E."/>
            <person name="Niang G."/>
            <person name="Scheremetjew M."/>
            <person name="Finn R."/>
            <person name="Kale V."/>
            <person name="Holt S."/>
            <person name="Cochrane G."/>
            <person name="Meng A."/>
            <person name="Brown T."/>
            <person name="Cohen L."/>
        </authorList>
    </citation>
    <scope>NUCLEOTIDE SEQUENCE</scope>
    <source>
        <strain evidence="2">FSP1.4</strain>
    </source>
</reference>
<feature type="region of interest" description="Disordered" evidence="1">
    <location>
        <begin position="45"/>
        <end position="70"/>
    </location>
</feature>
<evidence type="ECO:0000256" key="1">
    <source>
        <dbReference type="SAM" id="MobiDB-lite"/>
    </source>
</evidence>
<dbReference type="AlphaFoldDB" id="A0A7S3J0U9"/>
<name>A0A7S3J0U9_9SPIT</name>